<organism evidence="1 2">
    <name type="scientific">Desulfoluna limicola</name>
    <dbReference type="NCBI Taxonomy" id="2810562"/>
    <lineage>
        <taxon>Bacteria</taxon>
        <taxon>Pseudomonadati</taxon>
        <taxon>Thermodesulfobacteriota</taxon>
        <taxon>Desulfobacteria</taxon>
        <taxon>Desulfobacterales</taxon>
        <taxon>Desulfolunaceae</taxon>
        <taxon>Desulfoluna</taxon>
    </lineage>
</organism>
<accession>A0ABN6F0N9</accession>
<sequence length="60" mass="6549">MTKKTKTGFFGKLLGGNKKESCCAVQFEEVPETESKPTEETAVMQPEKKEKKNACCGCGC</sequence>
<dbReference type="EMBL" id="AP024488">
    <property type="protein sequence ID" value="BCS95338.1"/>
    <property type="molecule type" value="Genomic_DNA"/>
</dbReference>
<protein>
    <submittedName>
        <fullName evidence="1">Uncharacterized protein</fullName>
    </submittedName>
</protein>
<evidence type="ECO:0000313" key="2">
    <source>
        <dbReference type="Proteomes" id="UP001320148"/>
    </source>
</evidence>
<gene>
    <name evidence="1" type="ORF">DSLASN_09700</name>
</gene>
<proteinExistence type="predicted"/>
<dbReference type="RefSeq" id="WP_236891596.1">
    <property type="nucleotide sequence ID" value="NZ_AP024488.1"/>
</dbReference>
<name>A0ABN6F0N9_9BACT</name>
<dbReference type="Proteomes" id="UP001320148">
    <property type="component" value="Chromosome"/>
</dbReference>
<reference evidence="1 2" key="1">
    <citation type="submission" date="2021-02" db="EMBL/GenBank/DDBJ databases">
        <title>Complete genome of Desulfoluna sp. strain ASN36.</title>
        <authorList>
            <person name="Takahashi A."/>
            <person name="Kojima H."/>
            <person name="Fukui M."/>
        </authorList>
    </citation>
    <scope>NUCLEOTIDE SEQUENCE [LARGE SCALE GENOMIC DNA]</scope>
    <source>
        <strain evidence="1 2">ASN36</strain>
    </source>
</reference>
<keyword evidence="2" id="KW-1185">Reference proteome</keyword>
<evidence type="ECO:0000313" key="1">
    <source>
        <dbReference type="EMBL" id="BCS95338.1"/>
    </source>
</evidence>